<evidence type="ECO:0000313" key="1">
    <source>
        <dbReference type="EMBL" id="OCH96166.1"/>
    </source>
</evidence>
<organism evidence="1 2">
    <name type="scientific">Obba rivulosa</name>
    <dbReference type="NCBI Taxonomy" id="1052685"/>
    <lineage>
        <taxon>Eukaryota</taxon>
        <taxon>Fungi</taxon>
        <taxon>Dikarya</taxon>
        <taxon>Basidiomycota</taxon>
        <taxon>Agaricomycotina</taxon>
        <taxon>Agaricomycetes</taxon>
        <taxon>Polyporales</taxon>
        <taxon>Gelatoporiaceae</taxon>
        <taxon>Obba</taxon>
    </lineage>
</organism>
<keyword evidence="2" id="KW-1185">Reference proteome</keyword>
<dbReference type="AlphaFoldDB" id="A0A8E2DV06"/>
<protein>
    <submittedName>
        <fullName evidence="1">Uncharacterized protein</fullName>
    </submittedName>
</protein>
<reference evidence="1 2" key="1">
    <citation type="submission" date="2016-07" db="EMBL/GenBank/DDBJ databases">
        <title>Draft genome of the white-rot fungus Obba rivulosa 3A-2.</title>
        <authorList>
            <consortium name="DOE Joint Genome Institute"/>
            <person name="Miettinen O."/>
            <person name="Riley R."/>
            <person name="Acob R."/>
            <person name="Barry K."/>
            <person name="Cullen D."/>
            <person name="De Vries R."/>
            <person name="Hainaut M."/>
            <person name="Hatakka A."/>
            <person name="Henrissat B."/>
            <person name="Hilden K."/>
            <person name="Kuo R."/>
            <person name="Labutti K."/>
            <person name="Lipzen A."/>
            <person name="Makela M.R."/>
            <person name="Sandor L."/>
            <person name="Spatafora J.W."/>
            <person name="Grigoriev I.V."/>
            <person name="Hibbett D.S."/>
        </authorList>
    </citation>
    <scope>NUCLEOTIDE SEQUENCE [LARGE SCALE GENOMIC DNA]</scope>
    <source>
        <strain evidence="1 2">3A-2</strain>
    </source>
</reference>
<accession>A0A8E2DV06</accession>
<name>A0A8E2DV06_9APHY</name>
<evidence type="ECO:0000313" key="2">
    <source>
        <dbReference type="Proteomes" id="UP000250043"/>
    </source>
</evidence>
<proteinExistence type="predicted"/>
<dbReference type="EMBL" id="KV722332">
    <property type="protein sequence ID" value="OCH96166.1"/>
    <property type="molecule type" value="Genomic_DNA"/>
</dbReference>
<dbReference type="Proteomes" id="UP000250043">
    <property type="component" value="Unassembled WGS sequence"/>
</dbReference>
<gene>
    <name evidence="1" type="ORF">OBBRIDRAFT_367893</name>
</gene>
<sequence>MLRRTQCARRLPISARRTLVKSFQNSLVRQSLSFRSTMRQPVLGEQTRESALFVMNGSSTVVSCGSSKKPFAYLCMGSVPSHRAARKMSITNWGSVSCTSLGTAMAGLHGGRKWEHAMQQCKHAAGHEHTLTVATRERRNVGGCDTNAFSDVKVVLRS</sequence>